<dbReference type="EMBL" id="FLUP01000001">
    <property type="protein sequence ID" value="SBW10120.1"/>
    <property type="molecule type" value="Genomic_DNA"/>
</dbReference>
<gene>
    <name evidence="1" type="ORF">KM92DES2_12893</name>
</gene>
<name>A0A212KEG1_9BACT</name>
<reference evidence="1" key="1">
    <citation type="submission" date="2016-04" db="EMBL/GenBank/DDBJ databases">
        <authorList>
            <person name="Evans L.H."/>
            <person name="Alamgir A."/>
            <person name="Owens N."/>
            <person name="Weber N.D."/>
            <person name="Virtaneva K."/>
            <person name="Barbian K."/>
            <person name="Babar A."/>
            <person name="Rosenke K."/>
        </authorList>
    </citation>
    <scope>NUCLEOTIDE SEQUENCE</scope>
    <source>
        <strain evidence="1">92-2</strain>
    </source>
</reference>
<proteinExistence type="predicted"/>
<accession>A0A212KEG1</accession>
<evidence type="ECO:0008006" key="2">
    <source>
        <dbReference type="Google" id="ProtNLM"/>
    </source>
</evidence>
<organism evidence="1">
    <name type="scientific">uncultured Desulfovibrio sp</name>
    <dbReference type="NCBI Taxonomy" id="167968"/>
    <lineage>
        <taxon>Bacteria</taxon>
        <taxon>Pseudomonadati</taxon>
        <taxon>Thermodesulfobacteriota</taxon>
        <taxon>Desulfovibrionia</taxon>
        <taxon>Desulfovibrionales</taxon>
        <taxon>Desulfovibrionaceae</taxon>
        <taxon>Desulfovibrio</taxon>
        <taxon>environmental samples</taxon>
    </lineage>
</organism>
<protein>
    <recommendedName>
        <fullName evidence="2">ArsR family transcriptional regulator</fullName>
    </recommendedName>
</protein>
<dbReference type="AlphaFoldDB" id="A0A212KEG1"/>
<dbReference type="RefSeq" id="WP_296936983.1">
    <property type="nucleotide sequence ID" value="NZ_LT598928.1"/>
</dbReference>
<sequence>MSHNEEFQRRMVEDRRLVILRYLDEEDDGRMSVSLMTDALAIMSHRVPRTTVLEDAGYLEGLGLLRVEYVGSVPLLRVTGRGAEVAKGLIEVPGVKKPARGE</sequence>
<evidence type="ECO:0000313" key="1">
    <source>
        <dbReference type="EMBL" id="SBW10120.1"/>
    </source>
</evidence>